<organism evidence="5 6">
    <name type="scientific">Micromonospora yangpuensis</name>
    <dbReference type="NCBI Taxonomy" id="683228"/>
    <lineage>
        <taxon>Bacteria</taxon>
        <taxon>Bacillati</taxon>
        <taxon>Actinomycetota</taxon>
        <taxon>Actinomycetes</taxon>
        <taxon>Micromonosporales</taxon>
        <taxon>Micromonosporaceae</taxon>
        <taxon>Micromonospora</taxon>
    </lineage>
</organism>
<reference evidence="6" key="1">
    <citation type="submission" date="2016-06" db="EMBL/GenBank/DDBJ databases">
        <authorList>
            <person name="Varghese N."/>
            <person name="Submissions Spin"/>
        </authorList>
    </citation>
    <scope>NUCLEOTIDE SEQUENCE [LARGE SCALE GENOMIC DNA]</scope>
    <source>
        <strain evidence="6">DSM 45577</strain>
    </source>
</reference>
<dbReference type="GO" id="GO:0003677">
    <property type="term" value="F:DNA binding"/>
    <property type="evidence" value="ECO:0007669"/>
    <property type="project" value="UniProtKB-KW"/>
</dbReference>
<evidence type="ECO:0000256" key="3">
    <source>
        <dbReference type="ARBA" id="ARBA00023125"/>
    </source>
</evidence>
<dbReference type="Pfam" id="PF01420">
    <property type="entry name" value="Methylase_S"/>
    <property type="match status" value="1"/>
</dbReference>
<proteinExistence type="inferred from homology"/>
<dbReference type="PANTHER" id="PTHR30408:SF12">
    <property type="entry name" value="TYPE I RESTRICTION ENZYME MJAVIII SPECIFICITY SUBUNIT"/>
    <property type="match status" value="1"/>
</dbReference>
<dbReference type="SUPFAM" id="SSF116734">
    <property type="entry name" value="DNA methylase specificity domain"/>
    <property type="match status" value="2"/>
</dbReference>
<dbReference type="Proteomes" id="UP000198937">
    <property type="component" value="Unassembled WGS sequence"/>
</dbReference>
<sequence>MTATLELSKLADVASINPRLVVRPEAEELISFIPMSAVDAVTGATDSGQDRPFGEVSKGYTLFADGDVLVAKITPCFENGKIAQARLARSVGVGSTEFHVIRPKSARLDARYLLHFLRRPAVKLAGERRMTGSAGQRRVPESYLANLAIPMPSMDEQRRIAKVLDRSNELRIKRREALVHLDDLAQSIFLDIFGDPVANPKEWPVAAMSTLFDKPPTYGTMIPASALGGSWLCLRVANIQDWKIDLSDRKYVDLEGSGLNRHVVKDGDVLLARAIASQEHLGKAVVAHPGQGQWAFDSHLMRLSFDARRANPEYICAFFRSSGGRSLFLRVTRRSSVQFNINTKEISKLCLPVPPVAQQNEFAGRMQEVEDLRAAHRGALAELDALFASLQDRAFRGLL</sequence>
<gene>
    <name evidence="5" type="ORF">GA0070617_0337</name>
</gene>
<dbReference type="GO" id="GO:0009307">
    <property type="term" value="P:DNA restriction-modification system"/>
    <property type="evidence" value="ECO:0007669"/>
    <property type="project" value="UniProtKB-KW"/>
</dbReference>
<feature type="domain" description="Type I restriction modification DNA specificity" evidence="4">
    <location>
        <begin position="62"/>
        <end position="167"/>
    </location>
</feature>
<keyword evidence="2" id="KW-0680">Restriction system</keyword>
<dbReference type="OrthoDB" id="3197085at2"/>
<dbReference type="CDD" id="cd17260">
    <property type="entry name" value="RMtype1_S_EcoEI-TRD1-CR1_like"/>
    <property type="match status" value="1"/>
</dbReference>
<dbReference type="RefSeq" id="WP_091433007.1">
    <property type="nucleotide sequence ID" value="NZ_BMMJ01000011.1"/>
</dbReference>
<dbReference type="EMBL" id="FMIA01000002">
    <property type="protein sequence ID" value="SCL46638.1"/>
    <property type="molecule type" value="Genomic_DNA"/>
</dbReference>
<dbReference type="STRING" id="683228.GA0070617_0337"/>
<dbReference type="InterPro" id="IPR052021">
    <property type="entry name" value="Type-I_RS_S_subunit"/>
</dbReference>
<dbReference type="InterPro" id="IPR044946">
    <property type="entry name" value="Restrct_endonuc_typeI_TRD_sf"/>
</dbReference>
<keyword evidence="6" id="KW-1185">Reference proteome</keyword>
<dbReference type="AlphaFoldDB" id="A0A1C6TYA4"/>
<accession>A0A1C6TYA4</accession>
<dbReference type="InterPro" id="IPR000055">
    <property type="entry name" value="Restrct_endonuc_typeI_TRD"/>
</dbReference>
<protein>
    <submittedName>
        <fullName evidence="5">Type I restriction enzyme, S subunit</fullName>
    </submittedName>
</protein>
<evidence type="ECO:0000313" key="6">
    <source>
        <dbReference type="Proteomes" id="UP000198937"/>
    </source>
</evidence>
<keyword evidence="3" id="KW-0238">DNA-binding</keyword>
<evidence type="ECO:0000256" key="1">
    <source>
        <dbReference type="ARBA" id="ARBA00010923"/>
    </source>
</evidence>
<dbReference type="CDD" id="cd17517">
    <property type="entry name" value="RMtype1_S_EcoKI_StySPI-TRD2-CR2_like"/>
    <property type="match status" value="1"/>
</dbReference>
<evidence type="ECO:0000256" key="2">
    <source>
        <dbReference type="ARBA" id="ARBA00022747"/>
    </source>
</evidence>
<dbReference type="Gene3D" id="3.90.220.20">
    <property type="entry name" value="DNA methylase specificity domains"/>
    <property type="match status" value="2"/>
</dbReference>
<dbReference type="PANTHER" id="PTHR30408">
    <property type="entry name" value="TYPE-1 RESTRICTION ENZYME ECOKI SPECIFICITY PROTEIN"/>
    <property type="match status" value="1"/>
</dbReference>
<evidence type="ECO:0000313" key="5">
    <source>
        <dbReference type="EMBL" id="SCL46638.1"/>
    </source>
</evidence>
<name>A0A1C6TYA4_9ACTN</name>
<evidence type="ECO:0000259" key="4">
    <source>
        <dbReference type="Pfam" id="PF01420"/>
    </source>
</evidence>
<comment type="similarity">
    <text evidence="1">Belongs to the type-I restriction system S methylase family.</text>
</comment>